<gene>
    <name evidence="2" type="ORF">K1W69_09855</name>
</gene>
<dbReference type="SUPFAM" id="SSF56059">
    <property type="entry name" value="Glutathione synthetase ATP-binding domain-like"/>
    <property type="match status" value="1"/>
</dbReference>
<protein>
    <recommendedName>
        <fullName evidence="1">Alpha-L-glutamate ligase-related protein ATP-grasp domain-containing protein</fullName>
    </recommendedName>
</protein>
<name>A0AAE3D115_9HYPH</name>
<dbReference type="Proteomes" id="UP001196509">
    <property type="component" value="Unassembled WGS sequence"/>
</dbReference>
<keyword evidence="3" id="KW-1185">Reference proteome</keyword>
<dbReference type="AlphaFoldDB" id="A0AAE3D115"/>
<evidence type="ECO:0000259" key="1">
    <source>
        <dbReference type="Pfam" id="PF14397"/>
    </source>
</evidence>
<accession>A0AAE3D115</accession>
<dbReference type="Gene3D" id="3.30.470.20">
    <property type="entry name" value="ATP-grasp fold, B domain"/>
    <property type="match status" value="1"/>
</dbReference>
<proteinExistence type="predicted"/>
<reference evidence="2" key="1">
    <citation type="submission" date="2021-08" db="EMBL/GenBank/DDBJ databases">
        <title>Hoeflea bacterium WL0058 sp. nov., isolated from the sediment.</title>
        <authorList>
            <person name="Wang L."/>
            <person name="Zhang D."/>
        </authorList>
    </citation>
    <scope>NUCLEOTIDE SEQUENCE</scope>
    <source>
        <strain evidence="2">WL0058</strain>
    </source>
</reference>
<dbReference type="EMBL" id="JAICBX010000002">
    <property type="protein sequence ID" value="MBW8637492.1"/>
    <property type="molecule type" value="Genomic_DNA"/>
</dbReference>
<dbReference type="InterPro" id="IPR039523">
    <property type="entry name" value="RimK-rel_E_lig_ATP-grasp"/>
</dbReference>
<feature type="domain" description="Alpha-L-glutamate ligase-related protein ATP-grasp" evidence="1">
    <location>
        <begin position="120"/>
        <end position="328"/>
    </location>
</feature>
<dbReference type="Pfam" id="PF14397">
    <property type="entry name" value="ATPgrasp_ST"/>
    <property type="match status" value="1"/>
</dbReference>
<comment type="caution">
    <text evidence="2">The sequence shown here is derived from an EMBL/GenBank/DDBJ whole genome shotgun (WGS) entry which is preliminary data.</text>
</comment>
<evidence type="ECO:0000313" key="2">
    <source>
        <dbReference type="EMBL" id="MBW8637492.1"/>
    </source>
</evidence>
<evidence type="ECO:0000313" key="3">
    <source>
        <dbReference type="Proteomes" id="UP001196509"/>
    </source>
</evidence>
<organism evidence="2 3">
    <name type="scientific">Flavimaribacter sediminis</name>
    <dbReference type="NCBI Taxonomy" id="2865987"/>
    <lineage>
        <taxon>Bacteria</taxon>
        <taxon>Pseudomonadati</taxon>
        <taxon>Pseudomonadota</taxon>
        <taxon>Alphaproteobacteria</taxon>
        <taxon>Hyphomicrobiales</taxon>
        <taxon>Rhizobiaceae</taxon>
        <taxon>Flavimaribacter</taxon>
    </lineage>
</organism>
<sequence length="351" mass="39066">MWLERYRYYGEIVKRSFGESAPFKWKLKSLFTGHSAARLSILPEPLLKSGKYVREARYKRKLAQRNRQLHHALFHKISQKLWLDRVMPEVAPPVCYYVAGSTIVPLKGEPLAACPQDFLELVMNHGSLFVKPGDQIGGAGAFLLEWREDTLFIDGRKSTSEELKHLSDGVRTGYVISEKIAQGDWSAQFFSETLNTIRITTGTSARGHKVCFIAATFKVGVSETVPTDNFKGGRGGWACGVDLETGELDRLVHYDDAIGARVEADEHPESGARVTGETIPDWPFVKETVSRLAGLLPHPGIVGWDIALTPNGPMVVELNTAPHIDIHQATTPIADTEEKRAYLREFGIPLD</sequence>
<dbReference type="RefSeq" id="WP_220228194.1">
    <property type="nucleotide sequence ID" value="NZ_JAICBX010000002.1"/>
</dbReference>